<reference evidence="6 7" key="3">
    <citation type="submission" date="2017-03" db="EMBL/GenBank/DDBJ databases">
        <authorList>
            <person name="Regsiter A."/>
            <person name="William W."/>
        </authorList>
    </citation>
    <scope>NUCLEOTIDE SEQUENCE [LARGE SCALE GENOMIC DNA]</scope>
    <source>
        <strain evidence="6">PRJEB5721</strain>
    </source>
</reference>
<dbReference type="Proteomes" id="UP000595420">
    <property type="component" value="Chromosome"/>
</dbReference>
<evidence type="ECO:0000313" key="8">
    <source>
        <dbReference type="Proteomes" id="UP000595420"/>
    </source>
</evidence>
<gene>
    <name evidence="6" type="ORF">AFERRI_10865</name>
    <name evidence="4" type="ORF">AFERRI_450007</name>
    <name evidence="5" type="ORF">H2515_11315</name>
</gene>
<feature type="domain" description="Response regulatory" evidence="2">
    <location>
        <begin position="7"/>
        <end position="123"/>
    </location>
</feature>
<dbReference type="InterPro" id="IPR011006">
    <property type="entry name" value="CheY-like_superfamily"/>
</dbReference>
<reference evidence="5 8" key="4">
    <citation type="submission" date="2020-07" db="EMBL/GenBank/DDBJ databases">
        <title>Complete genome sequence analysis of Acidithiobacillus ferrivorans XJFY6S-08 reveals extreme environmental adaptation to alpine acid mine drainage.</title>
        <authorList>
            <person name="Yan L."/>
            <person name="Ni Y."/>
        </authorList>
    </citation>
    <scope>NUCLEOTIDE SEQUENCE [LARGE SCALE GENOMIC DNA]</scope>
    <source>
        <strain evidence="5 8">XJFY6S-08</strain>
    </source>
</reference>
<dbReference type="SMART" id="SM00448">
    <property type="entry name" value="REC"/>
    <property type="match status" value="1"/>
</dbReference>
<dbReference type="PROSITE" id="PS51832">
    <property type="entry name" value="HD_GYP"/>
    <property type="match status" value="1"/>
</dbReference>
<name>A0A060UWS6_9PROT</name>
<dbReference type="EMBL" id="CP059488">
    <property type="protein sequence ID" value="QQD72010.1"/>
    <property type="molecule type" value="Genomic_DNA"/>
</dbReference>
<dbReference type="SMART" id="SM00471">
    <property type="entry name" value="HDc"/>
    <property type="match status" value="1"/>
</dbReference>
<dbReference type="EMBL" id="CCCS020000040">
    <property type="protein sequence ID" value="CDQ10964.1"/>
    <property type="molecule type" value="Genomic_DNA"/>
</dbReference>
<evidence type="ECO:0000256" key="1">
    <source>
        <dbReference type="PROSITE-ProRule" id="PRU00169"/>
    </source>
</evidence>
<dbReference type="EMBL" id="LT841305">
    <property type="protein sequence ID" value="SMH64831.1"/>
    <property type="molecule type" value="Genomic_DNA"/>
</dbReference>
<sequence length="358" mass="40388">MPEQRSTILVVDDEGSSRRLLTALLQNDGYETLAASSAQEALEQLQDRRPDLILTDGMMPQISGFELAARLKADSRYANLPIIVVTALDDRETRLRALEAGVDDFLGKPIDRAELRVRIRNILRLKEYSDRIQRNNETLEITVRQRTTQLHDSYLQTIHVLLRAAEKKDEETGAHIQRIAYYCKELAQQLGMGKDFVDLIFVASPMHDVGKIGIPDHILLKPGPLDAAEWVIMRTHTTLGANIIGQHNVSPELQMGWEIALGHHERWDGSGYPFGRKGDEIPLPARMMVLADIYDALRSRRPYKEPLDHERAVDIILKGDGRVKPEHFDPDILAVFPRAASIFAECYAALTDCDISNV</sequence>
<dbReference type="SUPFAM" id="SSF52172">
    <property type="entry name" value="CheY-like"/>
    <property type="match status" value="1"/>
</dbReference>
<keyword evidence="1" id="KW-0597">Phosphoprotein</keyword>
<dbReference type="InterPro" id="IPR001789">
    <property type="entry name" value="Sig_transdc_resp-reg_receiver"/>
</dbReference>
<dbReference type="SUPFAM" id="SSF109604">
    <property type="entry name" value="HD-domain/PDEase-like"/>
    <property type="match status" value="1"/>
</dbReference>
<dbReference type="InterPro" id="IPR052020">
    <property type="entry name" value="Cyclic_di-GMP/3'3'-cGAMP_PDE"/>
</dbReference>
<dbReference type="RefSeq" id="WP_035193796.1">
    <property type="nucleotide sequence ID" value="NZ_CCCS020000040.1"/>
</dbReference>
<keyword evidence="4" id="KW-0378">Hydrolase</keyword>
<dbReference type="PANTHER" id="PTHR45228">
    <property type="entry name" value="CYCLIC DI-GMP PHOSPHODIESTERASE TM_0186-RELATED"/>
    <property type="match status" value="1"/>
</dbReference>
<dbReference type="PROSITE" id="PS50110">
    <property type="entry name" value="RESPONSE_REGULATORY"/>
    <property type="match status" value="1"/>
</dbReference>
<feature type="modified residue" description="4-aspartylphosphate" evidence="1">
    <location>
        <position position="56"/>
    </location>
</feature>
<dbReference type="CDD" id="cd17551">
    <property type="entry name" value="REC_RpfG-like"/>
    <property type="match status" value="1"/>
</dbReference>
<dbReference type="Proteomes" id="UP000193925">
    <property type="component" value="Chromosome AFERRI"/>
</dbReference>
<feature type="domain" description="HD-GYP" evidence="3">
    <location>
        <begin position="150"/>
        <end position="352"/>
    </location>
</feature>
<evidence type="ECO:0000259" key="2">
    <source>
        <dbReference type="PROSITE" id="PS50110"/>
    </source>
</evidence>
<evidence type="ECO:0000313" key="6">
    <source>
        <dbReference type="EMBL" id="SMH64831.1"/>
    </source>
</evidence>
<evidence type="ECO:0000313" key="7">
    <source>
        <dbReference type="Proteomes" id="UP000193925"/>
    </source>
</evidence>
<dbReference type="GO" id="GO:0000160">
    <property type="term" value="P:phosphorelay signal transduction system"/>
    <property type="evidence" value="ECO:0007669"/>
    <property type="project" value="InterPro"/>
</dbReference>
<reference evidence="4" key="1">
    <citation type="submission" date="2014-03" db="EMBL/GenBank/DDBJ databases">
        <authorList>
            <person name="Genoscope - CEA"/>
        </authorList>
    </citation>
    <scope>NUCLEOTIDE SEQUENCE [LARGE SCALE GENOMIC DNA]</scope>
    <source>
        <strain evidence="4">CF27</strain>
    </source>
</reference>
<evidence type="ECO:0000313" key="5">
    <source>
        <dbReference type="EMBL" id="QQD72010.1"/>
    </source>
</evidence>
<protein>
    <submittedName>
        <fullName evidence="4 5">Response regulator</fullName>
    </submittedName>
    <submittedName>
        <fullName evidence="6">Response regulator receiver modulated metal dependent phosphohydrolase</fullName>
    </submittedName>
</protein>
<dbReference type="Pfam" id="PF00072">
    <property type="entry name" value="Response_reg"/>
    <property type="match status" value="1"/>
</dbReference>
<keyword evidence="7" id="KW-1185">Reference proteome</keyword>
<organism evidence="4">
    <name type="scientific">Acidithiobacillus ferrivorans</name>
    <dbReference type="NCBI Taxonomy" id="160808"/>
    <lineage>
        <taxon>Bacteria</taxon>
        <taxon>Pseudomonadati</taxon>
        <taxon>Pseudomonadota</taxon>
        <taxon>Acidithiobacillia</taxon>
        <taxon>Acidithiobacillales</taxon>
        <taxon>Acidithiobacillaceae</taxon>
        <taxon>Acidithiobacillus</taxon>
    </lineage>
</organism>
<dbReference type="PANTHER" id="PTHR45228:SF8">
    <property type="entry name" value="TWO-COMPONENT RESPONSE REGULATOR-RELATED"/>
    <property type="match status" value="1"/>
</dbReference>
<dbReference type="InterPro" id="IPR037522">
    <property type="entry name" value="HD_GYP_dom"/>
</dbReference>
<evidence type="ECO:0000313" key="4">
    <source>
        <dbReference type="EMBL" id="CDQ10964.1"/>
    </source>
</evidence>
<accession>A0A060UWS6</accession>
<dbReference type="CDD" id="cd00077">
    <property type="entry name" value="HDc"/>
    <property type="match status" value="1"/>
</dbReference>
<dbReference type="Pfam" id="PF13487">
    <property type="entry name" value="HD_5"/>
    <property type="match status" value="1"/>
</dbReference>
<dbReference type="AlphaFoldDB" id="A0A060UWS6"/>
<proteinExistence type="predicted"/>
<reference evidence="4" key="2">
    <citation type="submission" date="2014-07" db="EMBL/GenBank/DDBJ databases">
        <title>Initial genome analysis of the psychrotolerant acidophile Acidithiobacillus ferrivorans CF27: insights into iron and sulfur oxidation pathways and into biofilm formation.</title>
        <authorList>
            <person name="Talla E."/>
            <person name="Hedrich S."/>
            <person name="Mangenot S."/>
            <person name="Ji B."/>
            <person name="Johnson D.B."/>
            <person name="Barbe V."/>
            <person name="Bonnefoy V."/>
        </authorList>
    </citation>
    <scope>NUCLEOTIDE SEQUENCE [LARGE SCALE GENOMIC DNA]</scope>
    <source>
        <strain evidence="4">CF27</strain>
    </source>
</reference>
<dbReference type="InterPro" id="IPR003607">
    <property type="entry name" value="HD/PDEase_dom"/>
</dbReference>
<dbReference type="Gene3D" id="3.40.50.2300">
    <property type="match status" value="1"/>
</dbReference>
<evidence type="ECO:0000259" key="3">
    <source>
        <dbReference type="PROSITE" id="PS51832"/>
    </source>
</evidence>
<dbReference type="GO" id="GO:0008081">
    <property type="term" value="F:phosphoric diester hydrolase activity"/>
    <property type="evidence" value="ECO:0007669"/>
    <property type="project" value="UniProtKB-ARBA"/>
</dbReference>
<dbReference type="Gene3D" id="1.10.3210.10">
    <property type="entry name" value="Hypothetical protein af1432"/>
    <property type="match status" value="1"/>
</dbReference>